<organism evidence="1 2">
    <name type="scientific">Candidatus Eisenbergiella merdipullorum</name>
    <dbReference type="NCBI Taxonomy" id="2838553"/>
    <lineage>
        <taxon>Bacteria</taxon>
        <taxon>Bacillati</taxon>
        <taxon>Bacillota</taxon>
        <taxon>Clostridia</taxon>
        <taxon>Lachnospirales</taxon>
        <taxon>Lachnospiraceae</taxon>
        <taxon>Eisenbergiella</taxon>
    </lineage>
</organism>
<name>A0A9D2L0U2_9FIRM</name>
<evidence type="ECO:0000313" key="2">
    <source>
        <dbReference type="Proteomes" id="UP000886858"/>
    </source>
</evidence>
<comment type="caution">
    <text evidence="1">The sequence shown here is derived from an EMBL/GenBank/DDBJ whole genome shotgun (WGS) entry which is preliminary data.</text>
</comment>
<dbReference type="EMBL" id="DWYY01000066">
    <property type="protein sequence ID" value="HJA92745.1"/>
    <property type="molecule type" value="Genomic_DNA"/>
</dbReference>
<sequence length="47" mass="5506">MVTITTHDGRVFTDPSLVQIPRNENTEKFYLFLENVRLELITKEEPA</sequence>
<gene>
    <name evidence="1" type="ORF">H9717_06465</name>
</gene>
<proteinExistence type="predicted"/>
<protein>
    <submittedName>
        <fullName evidence="1">Uncharacterized protein</fullName>
    </submittedName>
</protein>
<accession>A0A9D2L0U2</accession>
<dbReference type="AlphaFoldDB" id="A0A9D2L0U2"/>
<dbReference type="Proteomes" id="UP000886858">
    <property type="component" value="Unassembled WGS sequence"/>
</dbReference>
<reference evidence="1" key="1">
    <citation type="journal article" date="2021" name="PeerJ">
        <title>Extensive microbial diversity within the chicken gut microbiome revealed by metagenomics and culture.</title>
        <authorList>
            <person name="Gilroy R."/>
            <person name="Ravi A."/>
            <person name="Getino M."/>
            <person name="Pursley I."/>
            <person name="Horton D.L."/>
            <person name="Alikhan N.F."/>
            <person name="Baker D."/>
            <person name="Gharbi K."/>
            <person name="Hall N."/>
            <person name="Watson M."/>
            <person name="Adriaenssens E.M."/>
            <person name="Foster-Nyarko E."/>
            <person name="Jarju S."/>
            <person name="Secka A."/>
            <person name="Antonio M."/>
            <person name="Oren A."/>
            <person name="Chaudhuri R.R."/>
            <person name="La Ragione R."/>
            <person name="Hildebrand F."/>
            <person name="Pallen M.J."/>
        </authorList>
    </citation>
    <scope>NUCLEOTIDE SEQUENCE</scope>
    <source>
        <strain evidence="1">CHK179-7159</strain>
    </source>
</reference>
<evidence type="ECO:0000313" key="1">
    <source>
        <dbReference type="EMBL" id="HJA92745.1"/>
    </source>
</evidence>
<reference evidence="1" key="2">
    <citation type="submission" date="2021-04" db="EMBL/GenBank/DDBJ databases">
        <authorList>
            <person name="Gilroy R."/>
        </authorList>
    </citation>
    <scope>NUCLEOTIDE SEQUENCE</scope>
    <source>
        <strain evidence="1">CHK179-7159</strain>
    </source>
</reference>